<sequence>MQPAPVRLQQAIWTAFRAARPIHRSLAKQFTSPPAPSRQQRCRQQAALPQWLVSPLAQIRFYSDDKKSDIERKVEDARQRIDDTLESRADTAAPDQDPLKKDETIIHTDPEASSIVYSPDSPGESAAKATAAPSPQDASSSSSSSTTTANLLPSQISSHLSDLQKRFGVYMDNLQSSIFIASKRLNDLTGYTGIEALKRDIENQEHLVRTARQLVRDNRASYSAAIENRSATQREVNDLLHRKHAWSPSDLERFTNLYRSDHANEQAEQKAHEELSKAEQQYEEASTKLAKSILARYHEEQIWSDKIRQMSTWGTWGLMGLNVLLFIVFQILVEPWRRRRLVTGFEEKVQEALREKESLQEKDATIAALKAEKAATGPAQVSEGVVLAAAATADASTQTGSDPVDALTAGATAEQTVQDESVTTSAPDQEEKAEIEKAAETLTTAQVLQDEGIAAQIDVPPADLITEPQPQPQPDSADPQPPLYEDPTPPPTFSETPWILLPDLALAHARILFHQYNAKFWSLFDETTPIKATQRDLTTSALEGAFFGAASVICFFWVIGVGAVRGR</sequence>
<evidence type="ECO:0000313" key="1">
    <source>
        <dbReference type="EMBL" id="KAJ9652171.1"/>
    </source>
</evidence>
<organism evidence="1 2">
    <name type="scientific">Neophaeococcomyces mojaviensis</name>
    <dbReference type="NCBI Taxonomy" id="3383035"/>
    <lineage>
        <taxon>Eukaryota</taxon>
        <taxon>Fungi</taxon>
        <taxon>Dikarya</taxon>
        <taxon>Ascomycota</taxon>
        <taxon>Pezizomycotina</taxon>
        <taxon>Eurotiomycetes</taxon>
        <taxon>Chaetothyriomycetidae</taxon>
        <taxon>Chaetothyriales</taxon>
        <taxon>Chaetothyriales incertae sedis</taxon>
        <taxon>Neophaeococcomyces</taxon>
    </lineage>
</organism>
<comment type="caution">
    <text evidence="1">The sequence shown here is derived from an EMBL/GenBank/DDBJ whole genome shotgun (WGS) entry which is preliminary data.</text>
</comment>
<dbReference type="EMBL" id="JAPDRQ010000212">
    <property type="protein sequence ID" value="KAJ9652171.1"/>
    <property type="molecule type" value="Genomic_DNA"/>
</dbReference>
<evidence type="ECO:0000313" key="2">
    <source>
        <dbReference type="Proteomes" id="UP001172386"/>
    </source>
</evidence>
<name>A0ACC2ZX84_9EURO</name>
<accession>A0ACC2ZX84</accession>
<protein>
    <submittedName>
        <fullName evidence="1">Sensitivity to high expression protein she9</fullName>
    </submittedName>
</protein>
<keyword evidence="2" id="KW-1185">Reference proteome</keyword>
<reference evidence="1" key="1">
    <citation type="submission" date="2022-10" db="EMBL/GenBank/DDBJ databases">
        <title>Culturing micro-colonial fungi from biological soil crusts in the Mojave desert and describing Neophaeococcomyces mojavensis, and introducing the new genera and species Taxawa tesnikishii.</title>
        <authorList>
            <person name="Kurbessoian T."/>
            <person name="Stajich J.E."/>
        </authorList>
    </citation>
    <scope>NUCLEOTIDE SEQUENCE</scope>
    <source>
        <strain evidence="1">JES_112</strain>
    </source>
</reference>
<proteinExistence type="predicted"/>
<dbReference type="Proteomes" id="UP001172386">
    <property type="component" value="Unassembled WGS sequence"/>
</dbReference>
<gene>
    <name evidence="1" type="primary">SHE9</name>
    <name evidence="1" type="ORF">H2198_008557</name>
</gene>